<dbReference type="AlphaFoldDB" id="A0A7G9YP23"/>
<proteinExistence type="predicted"/>
<evidence type="ECO:0000313" key="1">
    <source>
        <dbReference type="EMBL" id="QNO49757.1"/>
    </source>
</evidence>
<dbReference type="EMBL" id="MT631395">
    <property type="protein sequence ID" value="QNO49757.1"/>
    <property type="molecule type" value="Genomic_DNA"/>
</dbReference>
<gene>
    <name evidence="1" type="ORF">BFOKDAJI_00060</name>
</gene>
<name>A0A7G9YP23_9EURY</name>
<accession>A0A7G9YP23</accession>
<reference evidence="1" key="1">
    <citation type="submission" date="2020-06" db="EMBL/GenBank/DDBJ databases">
        <title>Unique genomic features of the anaerobic methanotrophic archaea.</title>
        <authorList>
            <person name="Chadwick G.L."/>
            <person name="Skennerton C.T."/>
            <person name="Laso-Perez R."/>
            <person name="Leu A.O."/>
            <person name="Speth D.R."/>
            <person name="Yu H."/>
            <person name="Morgan-Lang C."/>
            <person name="Hatzenpichler R."/>
            <person name="Goudeau D."/>
            <person name="Malmstrom R."/>
            <person name="Brazelton W.J."/>
            <person name="Woyke T."/>
            <person name="Hallam S.J."/>
            <person name="Tyson G.W."/>
            <person name="Wegener G."/>
            <person name="Boetius A."/>
            <person name="Orphan V."/>
        </authorList>
    </citation>
    <scope>NUCLEOTIDE SEQUENCE</scope>
</reference>
<protein>
    <submittedName>
        <fullName evidence="1">Uncharacterized protein</fullName>
    </submittedName>
</protein>
<organism evidence="1">
    <name type="scientific">Candidatus Methanogaster sp. ANME-2c ERB4</name>
    <dbReference type="NCBI Taxonomy" id="2759911"/>
    <lineage>
        <taxon>Archaea</taxon>
        <taxon>Methanobacteriati</taxon>
        <taxon>Methanobacteriota</taxon>
        <taxon>Stenosarchaea group</taxon>
        <taxon>Methanomicrobia</taxon>
        <taxon>Methanosarcinales</taxon>
        <taxon>ANME-2 cluster</taxon>
        <taxon>Candidatus Methanogasteraceae</taxon>
        <taxon>Candidatus Methanogaster</taxon>
    </lineage>
</organism>
<sequence length="64" mass="7464">MTMYGLFSKHRMADIYLQVKYAHVGQALLLFGSSRQTQMVISSGTRYSKDVKHTQFNRYQMVDV</sequence>